<dbReference type="KEGG" id="cim:CIMG_12832"/>
<sequence length="59" mass="6492">MPGAGPPEWLLAASWPRHGSSSLKLSQYQLLHAFLPVELQYTYSESSIPEESTPVPVNP</sequence>
<dbReference type="AlphaFoldDB" id="A0A0D8JTH6"/>
<name>A0A0D8JTH6_COCIM</name>
<dbReference type="EMBL" id="GG704911">
    <property type="protein sequence ID" value="KJF60261.1"/>
    <property type="molecule type" value="Genomic_DNA"/>
</dbReference>
<protein>
    <submittedName>
        <fullName evidence="1">Uncharacterized protein</fullName>
    </submittedName>
</protein>
<dbReference type="RefSeq" id="XP_004445881.1">
    <property type="nucleotide sequence ID" value="XM_004445824.1"/>
</dbReference>
<evidence type="ECO:0000313" key="1">
    <source>
        <dbReference type="EMBL" id="KJF60261.1"/>
    </source>
</evidence>
<organism evidence="1 2">
    <name type="scientific">Coccidioides immitis (strain RS)</name>
    <name type="common">Valley fever fungus</name>
    <dbReference type="NCBI Taxonomy" id="246410"/>
    <lineage>
        <taxon>Eukaryota</taxon>
        <taxon>Fungi</taxon>
        <taxon>Dikarya</taxon>
        <taxon>Ascomycota</taxon>
        <taxon>Pezizomycotina</taxon>
        <taxon>Eurotiomycetes</taxon>
        <taxon>Eurotiomycetidae</taxon>
        <taxon>Onygenales</taxon>
        <taxon>Onygenaceae</taxon>
        <taxon>Coccidioides</taxon>
    </lineage>
</organism>
<dbReference type="VEuPathDB" id="FungiDB:CIMG_12832"/>
<reference evidence="2" key="2">
    <citation type="journal article" date="2010" name="Genome Res.">
        <title>Population genomic sequencing of Coccidioides fungi reveals recent hybridization and transposon control.</title>
        <authorList>
            <person name="Neafsey D.E."/>
            <person name="Barker B.M."/>
            <person name="Sharpton T.J."/>
            <person name="Stajich J.E."/>
            <person name="Park D.J."/>
            <person name="Whiston E."/>
            <person name="Hung C.-Y."/>
            <person name="McMahan C."/>
            <person name="White J."/>
            <person name="Sykes S."/>
            <person name="Heiman D."/>
            <person name="Young S."/>
            <person name="Zeng Q."/>
            <person name="Abouelleil A."/>
            <person name="Aftuck L."/>
            <person name="Bessette D."/>
            <person name="Brown A."/>
            <person name="FitzGerald M."/>
            <person name="Lui A."/>
            <person name="Macdonald J.P."/>
            <person name="Priest M."/>
            <person name="Orbach M.J."/>
            <person name="Galgiani J.N."/>
            <person name="Kirkland T.N."/>
            <person name="Cole G.T."/>
            <person name="Birren B.W."/>
            <person name="Henn M.R."/>
            <person name="Taylor J.W."/>
            <person name="Rounsley S.D."/>
        </authorList>
    </citation>
    <scope>GENOME REANNOTATION</scope>
    <source>
        <strain evidence="2">RS</strain>
    </source>
</reference>
<dbReference type="InParanoid" id="A0A0D8JTH6"/>
<accession>A0A0D8JTH6</accession>
<dbReference type="Proteomes" id="UP000001261">
    <property type="component" value="Unassembled WGS sequence"/>
</dbReference>
<dbReference type="GeneID" id="24164459"/>
<keyword evidence="2" id="KW-1185">Reference proteome</keyword>
<gene>
    <name evidence="1" type="ORF">CIMG_12832</name>
</gene>
<evidence type="ECO:0000313" key="2">
    <source>
        <dbReference type="Proteomes" id="UP000001261"/>
    </source>
</evidence>
<proteinExistence type="predicted"/>
<reference evidence="2" key="1">
    <citation type="journal article" date="2009" name="Genome Res.">
        <title>Comparative genomic analyses of the human fungal pathogens Coccidioides and their relatives.</title>
        <authorList>
            <person name="Sharpton T.J."/>
            <person name="Stajich J.E."/>
            <person name="Rounsley S.D."/>
            <person name="Gardner M.J."/>
            <person name="Wortman J.R."/>
            <person name="Jordar V.S."/>
            <person name="Maiti R."/>
            <person name="Kodira C.D."/>
            <person name="Neafsey D.E."/>
            <person name="Zeng Q."/>
            <person name="Hung C.-Y."/>
            <person name="McMahan C."/>
            <person name="Muszewska A."/>
            <person name="Grynberg M."/>
            <person name="Mandel M.A."/>
            <person name="Kellner E.M."/>
            <person name="Barker B.M."/>
            <person name="Galgiani J.N."/>
            <person name="Orbach M.J."/>
            <person name="Kirkland T.N."/>
            <person name="Cole G.T."/>
            <person name="Henn M.R."/>
            <person name="Birren B.W."/>
            <person name="Taylor J.W."/>
        </authorList>
    </citation>
    <scope>NUCLEOTIDE SEQUENCE [LARGE SCALE GENOMIC DNA]</scope>
    <source>
        <strain evidence="2">RS</strain>
    </source>
</reference>